<name>A0A0F8YNZ1_9ZZZZ</name>
<protein>
    <submittedName>
        <fullName evidence="1">Uncharacterized protein</fullName>
    </submittedName>
</protein>
<proteinExistence type="predicted"/>
<reference evidence="1" key="1">
    <citation type="journal article" date="2015" name="Nature">
        <title>Complex archaea that bridge the gap between prokaryotes and eukaryotes.</title>
        <authorList>
            <person name="Spang A."/>
            <person name="Saw J.H."/>
            <person name="Jorgensen S.L."/>
            <person name="Zaremba-Niedzwiedzka K."/>
            <person name="Martijn J."/>
            <person name="Lind A.E."/>
            <person name="van Eijk R."/>
            <person name="Schleper C."/>
            <person name="Guy L."/>
            <person name="Ettema T.J."/>
        </authorList>
    </citation>
    <scope>NUCLEOTIDE SEQUENCE</scope>
</reference>
<dbReference type="EMBL" id="LAZR01065293">
    <property type="protein sequence ID" value="KKK55849.1"/>
    <property type="molecule type" value="Genomic_DNA"/>
</dbReference>
<comment type="caution">
    <text evidence="1">The sequence shown here is derived from an EMBL/GenBank/DDBJ whole genome shotgun (WGS) entry which is preliminary data.</text>
</comment>
<dbReference type="AlphaFoldDB" id="A0A0F8YNZ1"/>
<accession>A0A0F8YNZ1</accession>
<evidence type="ECO:0000313" key="1">
    <source>
        <dbReference type="EMBL" id="KKK55849.1"/>
    </source>
</evidence>
<organism evidence="1">
    <name type="scientific">marine sediment metagenome</name>
    <dbReference type="NCBI Taxonomy" id="412755"/>
    <lineage>
        <taxon>unclassified sequences</taxon>
        <taxon>metagenomes</taxon>
        <taxon>ecological metagenomes</taxon>
    </lineage>
</organism>
<gene>
    <name evidence="1" type="ORF">LCGC14_3070450</name>
</gene>
<sequence length="94" mass="10804">MIARELGCLGDDFNDLQAHVLGHMAQQEELYAAAKRRREAPPGANDDSRGLRPGVAAVPFDYPTLKRELTFIRERFHAMYEFVSDQITRIEERK</sequence>